<dbReference type="EC" id="4.1.2.48" evidence="5"/>
<evidence type="ECO:0000313" key="8">
    <source>
        <dbReference type="Proteomes" id="UP000631694"/>
    </source>
</evidence>
<evidence type="ECO:0000259" key="6">
    <source>
        <dbReference type="Pfam" id="PF01212"/>
    </source>
</evidence>
<evidence type="ECO:0000256" key="5">
    <source>
        <dbReference type="PIRNR" id="PIRNR038940"/>
    </source>
</evidence>
<comment type="subunit">
    <text evidence="3">Homotetramer.</text>
</comment>
<reference evidence="7" key="1">
    <citation type="submission" date="2020-12" db="EMBL/GenBank/DDBJ databases">
        <title>Methylobrevis albus sp. nov., isolated from fresh water lack sediment.</title>
        <authorList>
            <person name="Zou Q."/>
        </authorList>
    </citation>
    <scope>NUCLEOTIDE SEQUENCE</scope>
    <source>
        <strain evidence="7">L22</strain>
    </source>
</reference>
<dbReference type="EMBL" id="JADZLT010000054">
    <property type="protein sequence ID" value="MBH0239448.1"/>
    <property type="molecule type" value="Genomic_DNA"/>
</dbReference>
<comment type="function">
    <text evidence="5">Catalyzes the cleavage of L-allo-threonine and L-threonine to glycine and acetaldehyde.</text>
</comment>
<dbReference type="AlphaFoldDB" id="A0A931I539"/>
<comment type="cofactor">
    <cofactor evidence="1 5">
        <name>pyridoxal 5'-phosphate</name>
        <dbReference type="ChEBI" id="CHEBI:597326"/>
    </cofactor>
</comment>
<dbReference type="GO" id="GO:0004793">
    <property type="term" value="F:threonine aldolase activity"/>
    <property type="evidence" value="ECO:0007669"/>
    <property type="project" value="UniProtKB-UniRule"/>
</dbReference>
<dbReference type="Pfam" id="PF01212">
    <property type="entry name" value="Beta_elim_lyase"/>
    <property type="match status" value="1"/>
</dbReference>
<keyword evidence="8" id="KW-1185">Reference proteome</keyword>
<dbReference type="InterPro" id="IPR015424">
    <property type="entry name" value="PyrdxlP-dep_Trfase"/>
</dbReference>
<dbReference type="Proteomes" id="UP000631694">
    <property type="component" value="Unassembled WGS sequence"/>
</dbReference>
<dbReference type="InterPro" id="IPR026273">
    <property type="entry name" value="Low_specificity_L-TA_bact"/>
</dbReference>
<evidence type="ECO:0000256" key="2">
    <source>
        <dbReference type="ARBA" id="ARBA00006966"/>
    </source>
</evidence>
<dbReference type="GO" id="GO:0006567">
    <property type="term" value="P:L-threonine catabolic process"/>
    <property type="evidence" value="ECO:0007669"/>
    <property type="project" value="UniProtKB-UniRule"/>
</dbReference>
<comment type="catalytic activity">
    <reaction evidence="5">
        <text>L-threonine = acetaldehyde + glycine</text>
        <dbReference type="Rhea" id="RHEA:19625"/>
        <dbReference type="ChEBI" id="CHEBI:15343"/>
        <dbReference type="ChEBI" id="CHEBI:57305"/>
        <dbReference type="ChEBI" id="CHEBI:57926"/>
        <dbReference type="EC" id="4.1.2.48"/>
    </reaction>
</comment>
<name>A0A931I539_9HYPH</name>
<dbReference type="InterPro" id="IPR015421">
    <property type="entry name" value="PyrdxlP-dep_Trfase_major"/>
</dbReference>
<sequence length="355" mass="37393">MHFSSDNWAGASPIVANALANAGNGFHPAYGADDLSRRITDRFCEVFERDVAVFFVATGTAANSLALASILKPGGIVLAHHQSHIAVDECGAPEFFTGGGKLVTLPGARGKLDAATVAAAIARYQPPAVHHGRPMAVSLTQASEAGTVYTPAEVATIAGVAHKAGLKLHMDGARFANALAALNVSPAEASWRSGVDVLSFGATKNGCWCAEAVVLFDPRGAEEFGYARKRSGQLISKSRFVAAQFEGYFEKGHWMDNAIHANHMATRLGSVIDETPGARLLFPVEANEVFAIWPSAVSARLRARGATFYDWPASGLEPGEGPGEGETVVRLVTSYATRLSDVAAFIEAFGEAVRP</sequence>
<keyword evidence="5" id="KW-0456">Lyase</keyword>
<dbReference type="PIRSF" id="PIRSF038940">
    <property type="entry name" value="Low_specificity_LTA"/>
    <property type="match status" value="1"/>
</dbReference>
<organism evidence="7 8">
    <name type="scientific">Methylobrevis albus</name>
    <dbReference type="NCBI Taxonomy" id="2793297"/>
    <lineage>
        <taxon>Bacteria</taxon>
        <taxon>Pseudomonadati</taxon>
        <taxon>Pseudomonadota</taxon>
        <taxon>Alphaproteobacteria</taxon>
        <taxon>Hyphomicrobiales</taxon>
        <taxon>Pleomorphomonadaceae</taxon>
        <taxon>Methylobrevis</taxon>
    </lineage>
</organism>
<evidence type="ECO:0000256" key="3">
    <source>
        <dbReference type="ARBA" id="ARBA00011881"/>
    </source>
</evidence>
<dbReference type="InterPro" id="IPR015422">
    <property type="entry name" value="PyrdxlP-dep_Trfase_small"/>
</dbReference>
<evidence type="ECO:0000313" key="7">
    <source>
        <dbReference type="EMBL" id="MBH0239448.1"/>
    </source>
</evidence>
<evidence type="ECO:0000256" key="1">
    <source>
        <dbReference type="ARBA" id="ARBA00001933"/>
    </source>
</evidence>
<comment type="caution">
    <text evidence="7">The sequence shown here is derived from an EMBL/GenBank/DDBJ whole genome shotgun (WGS) entry which is preliminary data.</text>
</comment>
<proteinExistence type="inferred from homology"/>
<evidence type="ECO:0000256" key="4">
    <source>
        <dbReference type="ARBA" id="ARBA00022898"/>
    </source>
</evidence>
<dbReference type="Gene3D" id="3.90.1150.10">
    <property type="entry name" value="Aspartate Aminotransferase, domain 1"/>
    <property type="match status" value="1"/>
</dbReference>
<dbReference type="PANTHER" id="PTHR48097:SF5">
    <property type="entry name" value="LOW SPECIFICITY L-THREONINE ALDOLASE"/>
    <property type="match status" value="1"/>
</dbReference>
<dbReference type="PANTHER" id="PTHR48097">
    <property type="entry name" value="L-THREONINE ALDOLASE-RELATED"/>
    <property type="match status" value="1"/>
</dbReference>
<dbReference type="RefSeq" id="WP_197312523.1">
    <property type="nucleotide sequence ID" value="NZ_JADZLT010000054.1"/>
</dbReference>
<dbReference type="InterPro" id="IPR001597">
    <property type="entry name" value="ArAA_b-elim_lyase/Thr_aldolase"/>
</dbReference>
<gene>
    <name evidence="7" type="ORF">I5731_16615</name>
</gene>
<accession>A0A931I539</accession>
<dbReference type="SUPFAM" id="SSF53383">
    <property type="entry name" value="PLP-dependent transferases"/>
    <property type="match status" value="1"/>
</dbReference>
<feature type="domain" description="Aromatic amino acid beta-eliminating lyase/threonine aldolase" evidence="6">
    <location>
        <begin position="3"/>
        <end position="290"/>
    </location>
</feature>
<comment type="similarity">
    <text evidence="2 5">Belongs to the threonine aldolase family.</text>
</comment>
<protein>
    <recommendedName>
        <fullName evidence="5">L-threonine aldolase</fullName>
        <ecNumber evidence="5">4.1.2.48</ecNumber>
    </recommendedName>
</protein>
<comment type="catalytic activity">
    <reaction evidence="5">
        <text>L-allo-threonine = acetaldehyde + glycine</text>
        <dbReference type="Rhea" id="RHEA:26209"/>
        <dbReference type="ChEBI" id="CHEBI:15343"/>
        <dbReference type="ChEBI" id="CHEBI:57305"/>
        <dbReference type="ChEBI" id="CHEBI:58585"/>
        <dbReference type="EC" id="4.1.2.48"/>
    </reaction>
</comment>
<dbReference type="Gene3D" id="3.40.640.10">
    <property type="entry name" value="Type I PLP-dependent aspartate aminotransferase-like (Major domain)"/>
    <property type="match status" value="1"/>
</dbReference>
<keyword evidence="4 5" id="KW-0663">Pyridoxal phosphate</keyword>